<sequence length="246" mass="26801">MFISATSLWILAGFAAVVGTTVARFTARDTASLKTNPREHDLITAVWLWSTTVVNLALTVSLALPLEQRLTGFDETTTSCLKLRLSALSQTASIAGVRWRRPAQSMPSTTPTKGGFKPSRSSALYVRIEPWGRRESIDDPRMPMPLGYSPSLQAGSRRASSLDVPIRAPSRLRGSSISDVETVSESEKEYGTDGDGEAEARQEKQAAEDERERAKRTALCARATALSTMREVGDDEALVRDESLLA</sequence>
<name>A0A511K7B5_RHOTO</name>
<comment type="caution">
    <text evidence="3">The sequence shown here is derived from an EMBL/GenBank/DDBJ whole genome shotgun (WGS) entry which is preliminary data.</text>
</comment>
<feature type="compositionally biased region" description="Polar residues" evidence="1">
    <location>
        <begin position="173"/>
        <end position="183"/>
    </location>
</feature>
<feature type="region of interest" description="Disordered" evidence="1">
    <location>
        <begin position="135"/>
        <end position="215"/>
    </location>
</feature>
<dbReference type="OrthoDB" id="10307770at2759"/>
<gene>
    <name evidence="3" type="ORF">Rt10032_c01g0246</name>
</gene>
<keyword evidence="2" id="KW-0812">Transmembrane</keyword>
<keyword evidence="2" id="KW-0472">Membrane</keyword>
<organism evidence="3 4">
    <name type="scientific">Rhodotorula toruloides</name>
    <name type="common">Yeast</name>
    <name type="synonym">Rhodosporidium toruloides</name>
    <dbReference type="NCBI Taxonomy" id="5286"/>
    <lineage>
        <taxon>Eukaryota</taxon>
        <taxon>Fungi</taxon>
        <taxon>Dikarya</taxon>
        <taxon>Basidiomycota</taxon>
        <taxon>Pucciniomycotina</taxon>
        <taxon>Microbotryomycetes</taxon>
        <taxon>Sporidiobolales</taxon>
        <taxon>Sporidiobolaceae</taxon>
        <taxon>Rhodotorula</taxon>
    </lineage>
</organism>
<evidence type="ECO:0000256" key="2">
    <source>
        <dbReference type="SAM" id="Phobius"/>
    </source>
</evidence>
<feature type="transmembrane region" description="Helical" evidence="2">
    <location>
        <begin position="47"/>
        <end position="66"/>
    </location>
</feature>
<dbReference type="Proteomes" id="UP000321518">
    <property type="component" value="Unassembled WGS sequence"/>
</dbReference>
<evidence type="ECO:0000313" key="3">
    <source>
        <dbReference type="EMBL" id="GEM06229.1"/>
    </source>
</evidence>
<evidence type="ECO:0000313" key="4">
    <source>
        <dbReference type="Proteomes" id="UP000321518"/>
    </source>
</evidence>
<reference evidence="3 4" key="1">
    <citation type="submission" date="2019-07" db="EMBL/GenBank/DDBJ databases">
        <title>Rhodotorula toruloides NBRC10032 genome sequencing.</title>
        <authorList>
            <person name="Shida Y."/>
            <person name="Takaku H."/>
            <person name="Ogasawara W."/>
            <person name="Mori K."/>
        </authorList>
    </citation>
    <scope>NUCLEOTIDE SEQUENCE [LARGE SCALE GENOMIC DNA]</scope>
    <source>
        <strain evidence="3 4">NBRC10032</strain>
    </source>
</reference>
<dbReference type="EMBL" id="BJWK01000001">
    <property type="protein sequence ID" value="GEM06229.1"/>
    <property type="molecule type" value="Genomic_DNA"/>
</dbReference>
<keyword evidence="2" id="KW-1133">Transmembrane helix</keyword>
<protein>
    <submittedName>
        <fullName evidence="3">Uncharacterized protein</fullName>
    </submittedName>
</protein>
<accession>A0A511K7B5</accession>
<dbReference type="AlphaFoldDB" id="A0A511K7B5"/>
<evidence type="ECO:0000256" key="1">
    <source>
        <dbReference type="SAM" id="MobiDB-lite"/>
    </source>
</evidence>
<proteinExistence type="predicted"/>
<feature type="compositionally biased region" description="Basic and acidic residues" evidence="1">
    <location>
        <begin position="198"/>
        <end position="215"/>
    </location>
</feature>